<evidence type="ECO:0000313" key="2">
    <source>
        <dbReference type="Proteomes" id="UP000013049"/>
    </source>
</evidence>
<dbReference type="EMBL" id="APPC01000017">
    <property type="protein sequence ID" value="ENU92082.1"/>
    <property type="molecule type" value="Genomic_DNA"/>
</dbReference>
<proteinExistence type="predicted"/>
<name>N8W9W1_9GAMM</name>
<accession>N8W9W1</accession>
<organism evidence="1 2">
    <name type="scientific">Acinetobacter vivianii</name>
    <dbReference type="NCBI Taxonomy" id="1776742"/>
    <lineage>
        <taxon>Bacteria</taxon>
        <taxon>Pseudomonadati</taxon>
        <taxon>Pseudomonadota</taxon>
        <taxon>Gammaproteobacteria</taxon>
        <taxon>Moraxellales</taxon>
        <taxon>Moraxellaceae</taxon>
        <taxon>Acinetobacter</taxon>
    </lineage>
</organism>
<protein>
    <submittedName>
        <fullName evidence="1">Uncharacterized protein</fullName>
    </submittedName>
</protein>
<dbReference type="AlphaFoldDB" id="N8W9W1"/>
<dbReference type="HOGENOM" id="CLU_2679286_0_0_6"/>
<dbReference type="PATRIC" id="fig|1217712.3.peg.1887"/>
<dbReference type="Proteomes" id="UP000013049">
    <property type="component" value="Unassembled WGS sequence"/>
</dbReference>
<comment type="caution">
    <text evidence="1">The sequence shown here is derived from an EMBL/GenBank/DDBJ whole genome shotgun (WGS) entry which is preliminary data.</text>
</comment>
<dbReference type="RefSeq" id="WP_004771352.1">
    <property type="nucleotide sequence ID" value="NZ_KB849357.1"/>
</dbReference>
<evidence type="ECO:0000313" key="1">
    <source>
        <dbReference type="EMBL" id="ENU92082.1"/>
    </source>
</evidence>
<dbReference type="eggNOG" id="ENOG503035V">
    <property type="taxonomic scope" value="Bacteria"/>
</dbReference>
<sequence>MKEKNENFWDLDKQIIKAKQEVDHWGTVITQGKTDKEIAHIDEQFFLANKNLKELKQRRADLASKWNAKTSLST</sequence>
<gene>
    <name evidence="1" type="ORF">F971_01969</name>
</gene>
<reference evidence="1 2" key="1">
    <citation type="submission" date="2013-02" db="EMBL/GenBank/DDBJ databases">
        <title>The Genome Sequence of Acinetobacter sp. NIPH 758.</title>
        <authorList>
            <consortium name="The Broad Institute Genome Sequencing Platform"/>
            <consortium name="The Broad Institute Genome Sequencing Center for Infectious Disease"/>
            <person name="Cerqueira G."/>
            <person name="Feldgarden M."/>
            <person name="Courvalin P."/>
            <person name="Perichon B."/>
            <person name="Grillot-Courvalin C."/>
            <person name="Clermont D."/>
            <person name="Rocha E."/>
            <person name="Yoon E.-J."/>
            <person name="Nemec A."/>
            <person name="Walker B."/>
            <person name="Young S.K."/>
            <person name="Zeng Q."/>
            <person name="Gargeya S."/>
            <person name="Fitzgerald M."/>
            <person name="Haas B."/>
            <person name="Abouelleil A."/>
            <person name="Alvarado L."/>
            <person name="Arachchi H.M."/>
            <person name="Berlin A.M."/>
            <person name="Chapman S.B."/>
            <person name="Dewar J."/>
            <person name="Goldberg J."/>
            <person name="Griggs A."/>
            <person name="Gujja S."/>
            <person name="Hansen M."/>
            <person name="Howarth C."/>
            <person name="Imamovic A."/>
            <person name="Larimer J."/>
            <person name="McCowan C."/>
            <person name="Murphy C."/>
            <person name="Neiman D."/>
            <person name="Pearson M."/>
            <person name="Priest M."/>
            <person name="Roberts A."/>
            <person name="Saif S."/>
            <person name="Shea T."/>
            <person name="Sisk P."/>
            <person name="Sykes S."/>
            <person name="Wortman J."/>
            <person name="Nusbaum C."/>
            <person name="Birren B."/>
        </authorList>
    </citation>
    <scope>NUCLEOTIDE SEQUENCE [LARGE SCALE GENOMIC DNA]</scope>
    <source>
        <strain evidence="1 2">NIPH 758</strain>
    </source>
</reference>